<sequence>MSPRKLAPEVFASVSSDEKGRYLIDNHGIPAPKFSTHAVLPSCLGSYCGLHGSVLQHLKTWLRL</sequence>
<gene>
    <name evidence="1" type="ORF">BDV29DRAFT_169483</name>
</gene>
<accession>A0A5N5X9P7</accession>
<name>A0A5N5X9P7_9EURO</name>
<reference evidence="1 2" key="1">
    <citation type="submission" date="2019-04" db="EMBL/GenBank/DDBJ databases">
        <title>Friends and foes A comparative genomics study of 23 Aspergillus species from section Flavi.</title>
        <authorList>
            <consortium name="DOE Joint Genome Institute"/>
            <person name="Kjaerbolling I."/>
            <person name="Vesth T."/>
            <person name="Frisvad J.C."/>
            <person name="Nybo J.L."/>
            <person name="Theobald S."/>
            <person name="Kildgaard S."/>
            <person name="Isbrandt T."/>
            <person name="Kuo A."/>
            <person name="Sato A."/>
            <person name="Lyhne E.K."/>
            <person name="Kogle M.E."/>
            <person name="Wiebenga A."/>
            <person name="Kun R.S."/>
            <person name="Lubbers R.J."/>
            <person name="Makela M.R."/>
            <person name="Barry K."/>
            <person name="Chovatia M."/>
            <person name="Clum A."/>
            <person name="Daum C."/>
            <person name="Haridas S."/>
            <person name="He G."/>
            <person name="LaButti K."/>
            <person name="Lipzen A."/>
            <person name="Mondo S."/>
            <person name="Riley R."/>
            <person name="Salamov A."/>
            <person name="Simmons B.A."/>
            <person name="Magnuson J.K."/>
            <person name="Henrissat B."/>
            <person name="Mortensen U.H."/>
            <person name="Larsen T.O."/>
            <person name="Devries R.P."/>
            <person name="Grigoriev I.V."/>
            <person name="Machida M."/>
            <person name="Baker S.E."/>
            <person name="Andersen M.R."/>
        </authorList>
    </citation>
    <scope>NUCLEOTIDE SEQUENCE [LARGE SCALE GENOMIC DNA]</scope>
    <source>
        <strain evidence="1 2">CBS 151.66</strain>
    </source>
</reference>
<keyword evidence="2" id="KW-1185">Reference proteome</keyword>
<evidence type="ECO:0000313" key="1">
    <source>
        <dbReference type="EMBL" id="KAB8076797.1"/>
    </source>
</evidence>
<organism evidence="1 2">
    <name type="scientific">Aspergillus leporis</name>
    <dbReference type="NCBI Taxonomy" id="41062"/>
    <lineage>
        <taxon>Eukaryota</taxon>
        <taxon>Fungi</taxon>
        <taxon>Dikarya</taxon>
        <taxon>Ascomycota</taxon>
        <taxon>Pezizomycotina</taxon>
        <taxon>Eurotiomycetes</taxon>
        <taxon>Eurotiomycetidae</taxon>
        <taxon>Eurotiales</taxon>
        <taxon>Aspergillaceae</taxon>
        <taxon>Aspergillus</taxon>
        <taxon>Aspergillus subgen. Circumdati</taxon>
    </lineage>
</organism>
<protein>
    <submittedName>
        <fullName evidence="1">Uncharacterized protein</fullName>
    </submittedName>
</protein>
<proteinExistence type="predicted"/>
<dbReference type="Proteomes" id="UP000326565">
    <property type="component" value="Unassembled WGS sequence"/>
</dbReference>
<dbReference type="AlphaFoldDB" id="A0A5N5X9P7"/>
<dbReference type="EMBL" id="ML732176">
    <property type="protein sequence ID" value="KAB8076797.1"/>
    <property type="molecule type" value="Genomic_DNA"/>
</dbReference>
<evidence type="ECO:0000313" key="2">
    <source>
        <dbReference type="Proteomes" id="UP000326565"/>
    </source>
</evidence>